<dbReference type="AlphaFoldDB" id="A0A2S5E6S8"/>
<accession>A0A2S5E6S8</accession>
<name>A0A2S5E6S8_9BURK</name>
<dbReference type="EMBL" id="PQVP01000001">
    <property type="protein sequence ID" value="POZ86986.1"/>
    <property type="molecule type" value="Genomic_DNA"/>
</dbReference>
<sequence length="64" mass="7127">MDTVARAHPHAAARLRPDPEPAAWDDRMLEGEWEDALETVFDTGRLLVDTSFAEVRARAHAGEV</sequence>
<gene>
    <name evidence="2" type="ORF">C3743_11215</name>
</gene>
<protein>
    <submittedName>
        <fullName evidence="2">Uncharacterized protein</fullName>
    </submittedName>
</protein>
<dbReference type="Proteomes" id="UP000238655">
    <property type="component" value="Chromosome 2"/>
</dbReference>
<evidence type="ECO:0000256" key="1">
    <source>
        <dbReference type="SAM" id="MobiDB-lite"/>
    </source>
</evidence>
<reference evidence="2 3" key="1">
    <citation type="submission" date="2018-01" db="EMBL/GenBank/DDBJ databases">
        <title>Successful Treatment of Persistent Burkholderia cepacia Bacteremia with Ceftazidime-Avibactam.</title>
        <authorList>
            <person name="Tamma P."/>
            <person name="Fan Y."/>
            <person name="Bergman Y."/>
            <person name="Sick-Samuels A."/>
            <person name="Hsu A."/>
            <person name="Timp W."/>
            <person name="Simner P."/>
        </authorList>
    </citation>
    <scope>NUCLEOTIDE SEQUENCE [LARGE SCALE GENOMIC DNA]</scope>
    <source>
        <strain evidence="2 3">170816</strain>
    </source>
</reference>
<comment type="caution">
    <text evidence="2">The sequence shown here is derived from an EMBL/GenBank/DDBJ whole genome shotgun (WGS) entry which is preliminary data.</text>
</comment>
<feature type="region of interest" description="Disordered" evidence="1">
    <location>
        <begin position="1"/>
        <end position="22"/>
    </location>
</feature>
<evidence type="ECO:0000313" key="2">
    <source>
        <dbReference type="EMBL" id="POZ86986.1"/>
    </source>
</evidence>
<proteinExistence type="predicted"/>
<organism evidence="2 3">
    <name type="scientific">Burkholderia contaminans</name>
    <dbReference type="NCBI Taxonomy" id="488447"/>
    <lineage>
        <taxon>Bacteria</taxon>
        <taxon>Pseudomonadati</taxon>
        <taxon>Pseudomonadota</taxon>
        <taxon>Betaproteobacteria</taxon>
        <taxon>Burkholderiales</taxon>
        <taxon>Burkholderiaceae</taxon>
        <taxon>Burkholderia</taxon>
        <taxon>Burkholderia cepacia complex</taxon>
    </lineage>
</organism>
<evidence type="ECO:0000313" key="3">
    <source>
        <dbReference type="Proteomes" id="UP000238655"/>
    </source>
</evidence>
<dbReference type="RefSeq" id="WP_089462282.1">
    <property type="nucleotide sequence ID" value="NZ_CM009576.1"/>
</dbReference>